<dbReference type="Proteomes" id="UP000184731">
    <property type="component" value="Chromosome"/>
</dbReference>
<dbReference type="KEGG" id="saqi:AXG55_09815"/>
<dbReference type="EMBL" id="CP017834">
    <property type="protein sequence ID" value="APJ04184.1"/>
    <property type="molecule type" value="Genomic_DNA"/>
</dbReference>
<accession>A0A1L4D1X0</accession>
<evidence type="ECO:0000313" key="1">
    <source>
        <dbReference type="EMBL" id="APJ04184.1"/>
    </source>
</evidence>
<keyword evidence="2" id="KW-1185">Reference proteome</keyword>
<gene>
    <name evidence="1" type="ORF">AXG55_09815</name>
</gene>
<sequence>MLSFNRRTKIFIFKEPTNMRESYDGLFNKAKTVLRKDPFSGHLFLFINKRSSSCKCLYYDGTGLVIIAKRLEEGLFSRINPRYKREIVLTQAEFSLFLKVQI</sequence>
<dbReference type="NCBIfam" id="NF033819">
    <property type="entry name" value="IS66_TnpB"/>
    <property type="match status" value="1"/>
</dbReference>
<evidence type="ECO:0000313" key="2">
    <source>
        <dbReference type="Proteomes" id="UP000184731"/>
    </source>
</evidence>
<dbReference type="PANTHER" id="PTHR36455">
    <property type="match status" value="1"/>
</dbReference>
<reference evidence="1 2" key="1">
    <citation type="submission" date="2016-10" db="EMBL/GenBank/DDBJ databases">
        <title>Silvanigrella aquatica sp. nov., isolated from a freshwater lake located in the Black Forest, Germany, description of Silvanigrellaceae fam. nov., Silvanigrellales ord. nov., reclassification of the order Bdellovibrionales in the class Oligoflexia, reclassification of the families Bacteriovoracaceae and Halobacteriovoraceae in the new order Bacteriovoracales ord. nov., and reclassification of the family Pseudobacteriovoracaceae in the order Oligoflexiales.</title>
        <authorList>
            <person name="Hahn M.W."/>
            <person name="Schmidt J."/>
            <person name="Koll U."/>
            <person name="Rohde M."/>
            <person name="Verbag S."/>
            <person name="Pitt A."/>
            <person name="Nakai R."/>
            <person name="Naganuma T."/>
            <person name="Lang E."/>
        </authorList>
    </citation>
    <scope>NUCLEOTIDE SEQUENCE [LARGE SCALE GENOMIC DNA]</scope>
    <source>
        <strain evidence="1 2">MWH-Nonnen-W8red</strain>
    </source>
</reference>
<name>A0A1L4D1X0_9BACT</name>
<dbReference type="Pfam" id="PF05717">
    <property type="entry name" value="TnpB_IS66"/>
    <property type="match status" value="1"/>
</dbReference>
<dbReference type="PANTHER" id="PTHR36455:SF1">
    <property type="entry name" value="BLR8292 PROTEIN"/>
    <property type="match status" value="1"/>
</dbReference>
<evidence type="ECO:0008006" key="3">
    <source>
        <dbReference type="Google" id="ProtNLM"/>
    </source>
</evidence>
<proteinExistence type="predicted"/>
<dbReference type="RefSeq" id="WP_148697937.1">
    <property type="nucleotide sequence ID" value="NZ_CP017834.1"/>
</dbReference>
<dbReference type="AlphaFoldDB" id="A0A1L4D1X0"/>
<organism evidence="1 2">
    <name type="scientific">Silvanigrella aquatica</name>
    <dbReference type="NCBI Taxonomy" id="1915309"/>
    <lineage>
        <taxon>Bacteria</taxon>
        <taxon>Pseudomonadati</taxon>
        <taxon>Bdellovibrionota</taxon>
        <taxon>Oligoflexia</taxon>
        <taxon>Silvanigrellales</taxon>
        <taxon>Silvanigrellaceae</taxon>
        <taxon>Silvanigrella</taxon>
    </lineage>
</organism>
<dbReference type="OrthoDB" id="5297136at2"/>
<dbReference type="STRING" id="1915309.AXG55_09815"/>
<protein>
    <recommendedName>
        <fullName evidence="3">Transposase</fullName>
    </recommendedName>
</protein>
<dbReference type="InterPro" id="IPR008878">
    <property type="entry name" value="Transposase_IS66_Orf2"/>
</dbReference>